<protein>
    <submittedName>
        <fullName evidence="1">Uncharacterized protein</fullName>
    </submittedName>
</protein>
<evidence type="ECO:0000313" key="2">
    <source>
        <dbReference type="Proteomes" id="UP000275385"/>
    </source>
</evidence>
<dbReference type="AlphaFoldDB" id="A0A420YMG5"/>
<reference evidence="1 2" key="1">
    <citation type="submission" date="2018-08" db="EMBL/GenBank/DDBJ databases">
        <title>Draft genome of the lignicolous fungus Coniochaeta pulveracea.</title>
        <authorList>
            <person name="Borstlap C.J."/>
            <person name="De Witt R.N."/>
            <person name="Botha A."/>
            <person name="Volschenk H."/>
        </authorList>
    </citation>
    <scope>NUCLEOTIDE SEQUENCE [LARGE SCALE GENOMIC DNA]</scope>
    <source>
        <strain evidence="1 2">CAB683</strain>
    </source>
</reference>
<evidence type="ECO:0000313" key="1">
    <source>
        <dbReference type="EMBL" id="RKU48995.1"/>
    </source>
</evidence>
<keyword evidence="2" id="KW-1185">Reference proteome</keyword>
<gene>
    <name evidence="1" type="ORF">DL546_009641</name>
</gene>
<organism evidence="1 2">
    <name type="scientific">Coniochaeta pulveracea</name>
    <dbReference type="NCBI Taxonomy" id="177199"/>
    <lineage>
        <taxon>Eukaryota</taxon>
        <taxon>Fungi</taxon>
        <taxon>Dikarya</taxon>
        <taxon>Ascomycota</taxon>
        <taxon>Pezizomycotina</taxon>
        <taxon>Sordariomycetes</taxon>
        <taxon>Sordariomycetidae</taxon>
        <taxon>Coniochaetales</taxon>
        <taxon>Coniochaetaceae</taxon>
        <taxon>Coniochaeta</taxon>
    </lineage>
</organism>
<name>A0A420YMG5_9PEZI</name>
<accession>A0A420YMG5</accession>
<comment type="caution">
    <text evidence="1">The sequence shown here is derived from an EMBL/GenBank/DDBJ whole genome shotgun (WGS) entry which is preliminary data.</text>
</comment>
<dbReference type="Proteomes" id="UP000275385">
    <property type="component" value="Unassembled WGS sequence"/>
</dbReference>
<sequence>MSFPYLEADFTRPPPRPTFYYKFDFNIDHGSIRKQARTAILRALIVRKYSEGELIMKARDSLLAMTGEEQRDPAAQAWHREIGIIIKNTQALKNLQTKAGYVADTWADMSKEQRNGWTLQDWVKECMMQESE</sequence>
<dbReference type="EMBL" id="QVQW01000003">
    <property type="protein sequence ID" value="RKU48995.1"/>
    <property type="molecule type" value="Genomic_DNA"/>
</dbReference>
<proteinExistence type="predicted"/>